<evidence type="ECO:0000313" key="1">
    <source>
        <dbReference type="EMBL" id="OHF03681.1"/>
    </source>
</evidence>
<evidence type="ECO:0000313" key="2">
    <source>
        <dbReference type="Proteomes" id="UP000176998"/>
    </source>
</evidence>
<accession>A0A1G4BQD9</accession>
<protein>
    <submittedName>
        <fullName evidence="1">Uncharacterized protein</fullName>
    </submittedName>
</protein>
<dbReference type="RefSeq" id="XP_022480817.1">
    <property type="nucleotide sequence ID" value="XM_022612656.1"/>
</dbReference>
<dbReference type="OrthoDB" id="4997316at2759"/>
<reference evidence="1 2" key="1">
    <citation type="submission" date="2016-09" db="EMBL/GenBank/DDBJ databases">
        <authorList>
            <person name="Capua I."/>
            <person name="De Benedictis P."/>
            <person name="Joannis T."/>
            <person name="Lombin L.H."/>
            <person name="Cattoli G."/>
        </authorList>
    </citation>
    <scope>NUCLEOTIDE SEQUENCE [LARGE SCALE GENOMIC DNA]</scope>
    <source>
        <strain evidence="1 2">IMI 309357</strain>
    </source>
</reference>
<dbReference type="GeneID" id="34554166"/>
<sequence length="127" mass="14207">RVAYPLGEGPAAVLEPRVVKDVPVPSGIKRPPPIILNGVTFHFRMVQGWVKKDVKNVYYRDYTCDTIIIVNLRRRYRDVSVIAGGVRLLKYRMSSGRVTSVRAPEGGFPKTLDIDVAVVKKTVDETP</sequence>
<dbReference type="Proteomes" id="UP000176998">
    <property type="component" value="Unassembled WGS sequence"/>
</dbReference>
<comment type="caution">
    <text evidence="1">The sequence shown here is derived from an EMBL/GenBank/DDBJ whole genome shotgun (WGS) entry which is preliminary data.</text>
</comment>
<gene>
    <name evidence="1" type="ORF">CORC01_01000</name>
</gene>
<feature type="non-terminal residue" evidence="1">
    <location>
        <position position="1"/>
    </location>
</feature>
<proteinExistence type="predicted"/>
<dbReference type="AlphaFoldDB" id="A0A1G4BQD9"/>
<name>A0A1G4BQD9_9PEZI</name>
<dbReference type="EMBL" id="MJBS01000005">
    <property type="protein sequence ID" value="OHF03681.1"/>
    <property type="molecule type" value="Genomic_DNA"/>
</dbReference>
<keyword evidence="2" id="KW-1185">Reference proteome</keyword>
<organism evidence="1 2">
    <name type="scientific">Colletotrichum orchidophilum</name>
    <dbReference type="NCBI Taxonomy" id="1209926"/>
    <lineage>
        <taxon>Eukaryota</taxon>
        <taxon>Fungi</taxon>
        <taxon>Dikarya</taxon>
        <taxon>Ascomycota</taxon>
        <taxon>Pezizomycotina</taxon>
        <taxon>Sordariomycetes</taxon>
        <taxon>Hypocreomycetidae</taxon>
        <taxon>Glomerellales</taxon>
        <taxon>Glomerellaceae</taxon>
        <taxon>Colletotrichum</taxon>
    </lineage>
</organism>